<feature type="domain" description="Fibronectin type-III" evidence="5">
    <location>
        <begin position="306"/>
        <end position="394"/>
    </location>
</feature>
<dbReference type="SUPFAM" id="SSF50952">
    <property type="entry name" value="Soluble quinoprotein glucose dehydrogenase"/>
    <property type="match status" value="1"/>
</dbReference>
<dbReference type="InterPro" id="IPR011041">
    <property type="entry name" value="Quinoprot_gluc/sorb_DH_b-prop"/>
</dbReference>
<dbReference type="Gene3D" id="2.80.10.50">
    <property type="match status" value="1"/>
</dbReference>
<dbReference type="Pfam" id="PF00652">
    <property type="entry name" value="Ricin_B_lectin"/>
    <property type="match status" value="1"/>
</dbReference>
<gene>
    <name evidence="7" type="ORF">ACFQO7_11625</name>
</gene>
<dbReference type="SUPFAM" id="SSF50370">
    <property type="entry name" value="Ricin B-like lectins"/>
    <property type="match status" value="1"/>
</dbReference>
<evidence type="ECO:0000313" key="7">
    <source>
        <dbReference type="EMBL" id="MFC7243126.1"/>
    </source>
</evidence>
<comment type="caution">
    <text evidence="7">The sequence shown here is derived from an EMBL/GenBank/DDBJ whole genome shotgun (WGS) entry which is preliminary data.</text>
</comment>
<dbReference type="InterPro" id="IPR008979">
    <property type="entry name" value="Galactose-bd-like_sf"/>
</dbReference>
<dbReference type="SUPFAM" id="SSF49265">
    <property type="entry name" value="Fibronectin type III"/>
    <property type="match status" value="1"/>
</dbReference>
<dbReference type="InterPro" id="IPR005084">
    <property type="entry name" value="CBM6"/>
</dbReference>
<accession>A0ABW2GXI1</accession>
<dbReference type="SMART" id="SM00458">
    <property type="entry name" value="RICIN"/>
    <property type="match status" value="1"/>
</dbReference>
<dbReference type="PROSITE" id="PS50231">
    <property type="entry name" value="RICIN_B_LECTIN"/>
    <property type="match status" value="1"/>
</dbReference>
<dbReference type="InterPro" id="IPR012938">
    <property type="entry name" value="Glc/Sorbosone_DH"/>
</dbReference>
<dbReference type="Gene3D" id="2.60.120.260">
    <property type="entry name" value="Galactose-binding domain-like"/>
    <property type="match status" value="1"/>
</dbReference>
<evidence type="ECO:0000259" key="5">
    <source>
        <dbReference type="PROSITE" id="PS50853"/>
    </source>
</evidence>
<dbReference type="InterPro" id="IPR036116">
    <property type="entry name" value="FN3_sf"/>
</dbReference>
<evidence type="ECO:0000256" key="2">
    <source>
        <dbReference type="ARBA" id="ARBA00023326"/>
    </source>
</evidence>
<dbReference type="InterPro" id="IPR013783">
    <property type="entry name" value="Ig-like_fold"/>
</dbReference>
<evidence type="ECO:0000256" key="1">
    <source>
        <dbReference type="ARBA" id="ARBA00023295"/>
    </source>
</evidence>
<organism evidence="7 8">
    <name type="scientific">Catellatospora aurea</name>
    <dbReference type="NCBI Taxonomy" id="1337874"/>
    <lineage>
        <taxon>Bacteria</taxon>
        <taxon>Bacillati</taxon>
        <taxon>Actinomycetota</taxon>
        <taxon>Actinomycetes</taxon>
        <taxon>Micromonosporales</taxon>
        <taxon>Micromonosporaceae</taxon>
        <taxon>Catellatospora</taxon>
    </lineage>
</organism>
<reference evidence="8" key="1">
    <citation type="journal article" date="2019" name="Int. J. Syst. Evol. Microbiol.">
        <title>The Global Catalogue of Microorganisms (GCM) 10K type strain sequencing project: providing services to taxonomists for standard genome sequencing and annotation.</title>
        <authorList>
            <consortium name="The Broad Institute Genomics Platform"/>
            <consortium name="The Broad Institute Genome Sequencing Center for Infectious Disease"/>
            <person name="Wu L."/>
            <person name="Ma J."/>
        </authorList>
    </citation>
    <scope>NUCLEOTIDE SEQUENCE [LARGE SCALE GENOMIC DNA]</scope>
    <source>
        <strain evidence="8">CGMCC 1.9106</strain>
    </source>
</reference>
<dbReference type="SMART" id="SM00060">
    <property type="entry name" value="FN3"/>
    <property type="match status" value="2"/>
</dbReference>
<keyword evidence="2" id="KW-0119">Carbohydrate metabolism</keyword>
<dbReference type="Pfam" id="PF07995">
    <property type="entry name" value="GSDH"/>
    <property type="match status" value="1"/>
</dbReference>
<dbReference type="Proteomes" id="UP001596392">
    <property type="component" value="Unassembled WGS sequence"/>
</dbReference>
<dbReference type="InterPro" id="IPR000772">
    <property type="entry name" value="Ricin_B_lectin"/>
</dbReference>
<feature type="signal peptide" evidence="4">
    <location>
        <begin position="1"/>
        <end position="26"/>
    </location>
</feature>
<evidence type="ECO:0000256" key="4">
    <source>
        <dbReference type="SAM" id="SignalP"/>
    </source>
</evidence>
<keyword evidence="1" id="KW-0326">Glycosidase</keyword>
<dbReference type="RefSeq" id="WP_376806371.1">
    <property type="nucleotide sequence ID" value="NZ_JBHTAC010000009.1"/>
</dbReference>
<dbReference type="CDD" id="cd23451">
    <property type="entry name" value="beta-trefoil_Ricin_laminarinase"/>
    <property type="match status" value="1"/>
</dbReference>
<proteinExistence type="predicted"/>
<dbReference type="CDD" id="cd00063">
    <property type="entry name" value="FN3"/>
    <property type="match status" value="2"/>
</dbReference>
<dbReference type="Pfam" id="PF00041">
    <property type="entry name" value="fn3"/>
    <property type="match status" value="2"/>
</dbReference>
<dbReference type="SUPFAM" id="SSF49785">
    <property type="entry name" value="Galactose-binding domain-like"/>
    <property type="match status" value="1"/>
</dbReference>
<feature type="region of interest" description="Disordered" evidence="3">
    <location>
        <begin position="382"/>
        <end position="404"/>
    </location>
</feature>
<evidence type="ECO:0000256" key="3">
    <source>
        <dbReference type="SAM" id="MobiDB-lite"/>
    </source>
</evidence>
<dbReference type="Gene3D" id="2.120.10.30">
    <property type="entry name" value="TolB, C-terminal domain"/>
    <property type="match status" value="1"/>
</dbReference>
<dbReference type="InterPro" id="IPR011042">
    <property type="entry name" value="6-blade_b-propeller_TolB-like"/>
</dbReference>
<feature type="domain" description="Fibronectin type-III" evidence="5">
    <location>
        <begin position="402"/>
        <end position="489"/>
    </location>
</feature>
<keyword evidence="4" id="KW-0732">Signal</keyword>
<feature type="chain" id="PRO_5046281762" evidence="4">
    <location>
        <begin position="27"/>
        <end position="814"/>
    </location>
</feature>
<keyword evidence="8" id="KW-1185">Reference proteome</keyword>
<keyword evidence="2" id="KW-0624">Polysaccharide degradation</keyword>
<dbReference type="EMBL" id="JBHTAC010000009">
    <property type="protein sequence ID" value="MFC7243126.1"/>
    <property type="molecule type" value="Genomic_DNA"/>
</dbReference>
<evidence type="ECO:0000259" key="6">
    <source>
        <dbReference type="PROSITE" id="PS51175"/>
    </source>
</evidence>
<evidence type="ECO:0000313" key="8">
    <source>
        <dbReference type="Proteomes" id="UP001596392"/>
    </source>
</evidence>
<dbReference type="PANTHER" id="PTHR19328">
    <property type="entry name" value="HEDGEHOG-INTERACTING PROTEIN"/>
    <property type="match status" value="1"/>
</dbReference>
<dbReference type="InterPro" id="IPR035992">
    <property type="entry name" value="Ricin_B-like_lectins"/>
</dbReference>
<sequence>MNSPPLRRLAVLATAICVAASIEVVAAAPAAADTVGPITGVASGKCIDIPSATTVNGTQVQIYTCNASAAQTWTVGTDGTIRALGNKCLDVAGGVNANGTKVQIWDCSATNPNQQWTYSSTARTLVNPVTGKCLDVVSGSTADAAKLHLWSCIANLTSQQWNLTTGPPPAFTDYQAESATISQGLVESNHAGYTGTGFVNYDNVTGSYVQFTVSVTAAGNYPLTLRYANGTTIDRPMDITVNGSPAAPGLSFAGTGAWPTWADKTLTASLTAGTNTIRATATTANGGPNLDRLRVTAPSDSQPPTAPGSLRVVGEVRPNGVDLAWNASTDNVGVARYVVYNGGNVVAEVGGNILTAALNNLQPNTSYVFSVLAYDAAGNPSQGSNNLPVTTPPSTDTQPPSTPGNLRATGVTASTVTLAWNASTDNVGVRGYRVSRNGTQIADVPDLTASDTGLTPATTYQYTVLAYDANGNTSPVSAVLPVTTSTQAGGGDPVFDRNVNTQLDLPWGIAFLPDGSALVAERDRFEIVRVTLAGQKTVVGTITEAVTTTGEGGLLGLAVGPNFATDHWVYAFHTAASDNRLVRFKFENGAIGPREALVTGIAKNRFHNGGRVKFGPDGYIYITTGDGQDSSRSQNLNSLNGKILRVTTTGAAAPGNPFGTRVYSLGHRNPQGLAWDSQGRLWSSEFGDNTWDELNIITPGSNYGWPTCEGTCSNPAFVNPVRTWSTASASPSGIEIVNDWIYMAAVRGTRLWVMRITGSTTDTPRAFFNGSWGRLRTVVKTPDGGLWLTSTNNDMNGGTPTVLNNVIVRLRFAS</sequence>
<dbReference type="Pfam" id="PF03422">
    <property type="entry name" value="CBM_6"/>
    <property type="match status" value="1"/>
</dbReference>
<dbReference type="PANTHER" id="PTHR19328:SF13">
    <property type="entry name" value="HIPL1 PROTEIN"/>
    <property type="match status" value="1"/>
</dbReference>
<name>A0ABW2GXI1_9ACTN</name>
<dbReference type="PROSITE" id="PS50853">
    <property type="entry name" value="FN3"/>
    <property type="match status" value="2"/>
</dbReference>
<keyword evidence="1" id="KW-0378">Hydrolase</keyword>
<dbReference type="Gene3D" id="2.60.40.10">
    <property type="entry name" value="Immunoglobulins"/>
    <property type="match status" value="2"/>
</dbReference>
<protein>
    <submittedName>
        <fullName evidence="7">PQQ-dependent sugar dehydrogenase</fullName>
    </submittedName>
</protein>
<dbReference type="PROSITE" id="PS51175">
    <property type="entry name" value="CBM6"/>
    <property type="match status" value="1"/>
</dbReference>
<dbReference type="InterPro" id="IPR003961">
    <property type="entry name" value="FN3_dom"/>
</dbReference>
<dbReference type="CDD" id="cd04082">
    <property type="entry name" value="CBM35_pectate_lyase-like"/>
    <property type="match status" value="1"/>
</dbReference>
<feature type="domain" description="CBM6" evidence="6">
    <location>
        <begin position="172"/>
        <end position="296"/>
    </location>
</feature>